<evidence type="ECO:0000313" key="3">
    <source>
        <dbReference type="EMBL" id="MBE6093086.1"/>
    </source>
</evidence>
<protein>
    <recommendedName>
        <fullName evidence="5">SLH domain-containing protein</fullName>
    </recommendedName>
</protein>
<organism evidence="3 4">
    <name type="scientific">Selenomonas ruminantium</name>
    <dbReference type="NCBI Taxonomy" id="971"/>
    <lineage>
        <taxon>Bacteria</taxon>
        <taxon>Bacillati</taxon>
        <taxon>Bacillota</taxon>
        <taxon>Negativicutes</taxon>
        <taxon>Selenomonadales</taxon>
        <taxon>Selenomonadaceae</taxon>
        <taxon>Selenomonas</taxon>
    </lineage>
</organism>
<feature type="region of interest" description="Disordered" evidence="1">
    <location>
        <begin position="126"/>
        <end position="152"/>
    </location>
</feature>
<evidence type="ECO:0000256" key="1">
    <source>
        <dbReference type="SAM" id="MobiDB-lite"/>
    </source>
</evidence>
<dbReference type="Proteomes" id="UP000761380">
    <property type="component" value="Unassembled WGS sequence"/>
</dbReference>
<gene>
    <name evidence="3" type="ORF">E7201_07995</name>
</gene>
<feature type="chain" id="PRO_5037485492" description="SLH domain-containing protein" evidence="2">
    <location>
        <begin position="27"/>
        <end position="511"/>
    </location>
</feature>
<comment type="caution">
    <text evidence="3">The sequence shown here is derived from an EMBL/GenBank/DDBJ whole genome shotgun (WGS) entry which is preliminary data.</text>
</comment>
<accession>A0A927WJJ8</accession>
<keyword evidence="2" id="KW-0732">Signal</keyword>
<feature type="compositionally biased region" description="Basic and acidic residues" evidence="1">
    <location>
        <begin position="135"/>
        <end position="147"/>
    </location>
</feature>
<sequence length="511" mass="58091">MRKFASRKMLGALLGTMLCVSGSASAETSFFEEVPANDWTYGVMNELLAGGNIEHHKEIIPSGRVLSRFEMAVIVKDAQESAGLSPAQQEALTKLTEAYASDLRKVKLLGQLEKIDALQSNVGDAYAGTPVRPQTEPRKLTPDDVKNTNDAGKMEAYPAGAKQATKEAAPPPKKPLLDDKYSLWGFARMRFQNNDWGDGMKRRYNHYNVHLVHQYKVNPRWTIVVGNEFQRSMDTINDMEPRHADGDLNMQTNLANELILEGKFKHFAISIGRMYDIGTYGFGIDSRVNGVQVRVPGKITTTVFHGRVIDWPKEEWFTPGPIPGTANRIQERQEYTALKFETKPDAKSNLSWGIYAMTPSARHFQKDDQNRVIYGYIGYDRQFTSKWNLATVVADNNAHVDHELIRAERSYYGKSTNYSTSNKPVFYSRLTYGKADIMKPGSWSAWLMYLYQPTLSQFSDTMEFFNSKGWRPGFNYVMDEKILLEAYATFAKDIDTGERRNDVRAQLNMFF</sequence>
<dbReference type="EMBL" id="SVBY01000054">
    <property type="protein sequence ID" value="MBE6093086.1"/>
    <property type="molecule type" value="Genomic_DNA"/>
</dbReference>
<evidence type="ECO:0008006" key="5">
    <source>
        <dbReference type="Google" id="ProtNLM"/>
    </source>
</evidence>
<feature type="signal peptide" evidence="2">
    <location>
        <begin position="1"/>
        <end position="26"/>
    </location>
</feature>
<dbReference type="AlphaFoldDB" id="A0A927WJJ8"/>
<reference evidence="3" key="1">
    <citation type="submission" date="2019-04" db="EMBL/GenBank/DDBJ databases">
        <title>Evolution of Biomass-Degrading Anaerobic Consortia Revealed by Metagenomics.</title>
        <authorList>
            <person name="Peng X."/>
        </authorList>
    </citation>
    <scope>NUCLEOTIDE SEQUENCE</scope>
    <source>
        <strain evidence="3">SIG240</strain>
    </source>
</reference>
<name>A0A927WJJ8_SELRU</name>
<evidence type="ECO:0000313" key="4">
    <source>
        <dbReference type="Proteomes" id="UP000761380"/>
    </source>
</evidence>
<evidence type="ECO:0000256" key="2">
    <source>
        <dbReference type="SAM" id="SignalP"/>
    </source>
</evidence>
<proteinExistence type="predicted"/>